<evidence type="ECO:0008006" key="5">
    <source>
        <dbReference type="Google" id="ProtNLM"/>
    </source>
</evidence>
<name>A0A7I9ZLI4_9MYCO</name>
<dbReference type="InterPro" id="IPR029058">
    <property type="entry name" value="AB_hydrolase_fold"/>
</dbReference>
<feature type="compositionally biased region" description="Basic and acidic residues" evidence="1">
    <location>
        <begin position="82"/>
        <end position="91"/>
    </location>
</feature>
<dbReference type="AlphaFoldDB" id="A0A7I9ZLI4"/>
<organism evidence="3 4">
    <name type="scientific">Mycolicibacterium hippocampi</name>
    <dbReference type="NCBI Taxonomy" id="659824"/>
    <lineage>
        <taxon>Bacteria</taxon>
        <taxon>Bacillati</taxon>
        <taxon>Actinomycetota</taxon>
        <taxon>Actinomycetes</taxon>
        <taxon>Mycobacteriales</taxon>
        <taxon>Mycobacteriaceae</taxon>
        <taxon>Mycolicibacterium</taxon>
    </lineage>
</organism>
<feature type="compositionally biased region" description="Acidic residues" evidence="1">
    <location>
        <begin position="168"/>
        <end position="186"/>
    </location>
</feature>
<gene>
    <name evidence="3" type="ORF">MHIP_20500</name>
</gene>
<feature type="chain" id="PRO_5029572859" description="Alpha/beta hydrolase" evidence="2">
    <location>
        <begin position="32"/>
        <end position="613"/>
    </location>
</feature>
<feature type="compositionally biased region" description="Low complexity" evidence="1">
    <location>
        <begin position="29"/>
        <end position="50"/>
    </location>
</feature>
<dbReference type="Gene3D" id="3.40.50.1820">
    <property type="entry name" value="alpha/beta hydrolase"/>
    <property type="match status" value="1"/>
</dbReference>
<evidence type="ECO:0000313" key="4">
    <source>
        <dbReference type="Proteomes" id="UP000465304"/>
    </source>
</evidence>
<feature type="region of interest" description="Disordered" evidence="1">
    <location>
        <begin position="29"/>
        <end position="192"/>
    </location>
</feature>
<feature type="signal peptide" evidence="2">
    <location>
        <begin position="1"/>
        <end position="31"/>
    </location>
</feature>
<dbReference type="SUPFAM" id="SSF53474">
    <property type="entry name" value="alpha/beta-Hydrolases"/>
    <property type="match status" value="1"/>
</dbReference>
<dbReference type="Proteomes" id="UP000465304">
    <property type="component" value="Unassembled WGS sequence"/>
</dbReference>
<comment type="caution">
    <text evidence="3">The sequence shown here is derived from an EMBL/GenBank/DDBJ whole genome shotgun (WGS) entry which is preliminary data.</text>
</comment>
<evidence type="ECO:0000313" key="3">
    <source>
        <dbReference type="EMBL" id="GFH01567.1"/>
    </source>
</evidence>
<proteinExistence type="predicted"/>
<evidence type="ECO:0000256" key="2">
    <source>
        <dbReference type="SAM" id="SignalP"/>
    </source>
</evidence>
<feature type="compositionally biased region" description="Basic and acidic residues" evidence="1">
    <location>
        <begin position="51"/>
        <end position="65"/>
    </location>
</feature>
<keyword evidence="2" id="KW-0732">Signal</keyword>
<evidence type="ECO:0000256" key="1">
    <source>
        <dbReference type="SAM" id="MobiDB-lite"/>
    </source>
</evidence>
<accession>A0A7I9ZLI4</accession>
<reference evidence="3 4" key="1">
    <citation type="journal article" date="2019" name="Emerg. Microbes Infect.">
        <title>Comprehensive subspecies identification of 175 nontuberculous mycobacteria species based on 7547 genomic profiles.</title>
        <authorList>
            <person name="Matsumoto Y."/>
            <person name="Kinjo T."/>
            <person name="Motooka D."/>
            <person name="Nabeya D."/>
            <person name="Jung N."/>
            <person name="Uechi K."/>
            <person name="Horii T."/>
            <person name="Iida T."/>
            <person name="Fujita J."/>
            <person name="Nakamura S."/>
        </authorList>
    </citation>
    <scope>NUCLEOTIDE SEQUENCE [LARGE SCALE GENOMIC DNA]</scope>
    <source>
        <strain evidence="3 4">JCM 30996</strain>
    </source>
</reference>
<keyword evidence="4" id="KW-1185">Reference proteome</keyword>
<feature type="compositionally biased region" description="Acidic residues" evidence="1">
    <location>
        <begin position="92"/>
        <end position="137"/>
    </location>
</feature>
<sequence length="613" mass="63864">MVDRYRAWLGAGVLAGGVSAAMLAGAGVATADDGSASRSDASGSEGSSDSTKSKKSDDSDADSKKPTRTSRADSATDSDTSTDDRDKRDTDPESEIDPGETDPGETDPDETDPADETGQDGETESDPESGDTPDETPENTPDVASGTGGKHRAPEVEPETKAQTQTEDVVDTETEDVAEAEAEPEAEVPVAGEDIVADPVDEQEPEAPVDDAEVPSGFVSSIEADISSGDGAVVMRAAAQSAPGLDSTPSELLTLLNSVGSLVYNFYTSAMQFLAGPARAPFGSSVRVERSTLTIGDGVEVAADWYFPDNDEPPTGLIYFQHGFLATASFYNATAAYLAEKTNSIVVAPTLTWNIFDTANYPLMLPETHRAIADLFAGDRAALNTSAQAAGFGGTLPTRLVLAGHSAGGGLVTGTAGYMAELGIADDLAGVVMLDGAGHLDYMSSDLAKIPHSIPVYNLAAEPYSWNTFGDANLRLAQARPGMFTGVVVDGGSHSDSMQSSNPVIQFAAYLATGFSSPLNVWANEVLASGWINDMFHGTHTTGLYGTSGSTVSIAIGWWTASAQVVPAEHVDLSFVDTVYACLLNPTTQNCTYVPFWKPADSTATRRPGTFAA</sequence>
<dbReference type="EMBL" id="BLLB01000002">
    <property type="protein sequence ID" value="GFH01567.1"/>
    <property type="molecule type" value="Genomic_DNA"/>
</dbReference>
<protein>
    <recommendedName>
        <fullName evidence="5">Alpha/beta hydrolase</fullName>
    </recommendedName>
</protein>